<dbReference type="RefSeq" id="WP_348263442.1">
    <property type="nucleotide sequence ID" value="NZ_CP121196.1"/>
</dbReference>
<sequence>MTLPLAQPAVPHFRDVSTEVGIRTLPHTNLDRRYVIETMSGGGVAFLDCDNNGKLDIAVVNDSSIDRYLAGGDPMITLYRQDDNGKTLHFTDVTAAAGLTTKGWATGIAVADYDNDGLPDIYVSGYGHNVLYHNLGGCKFTDVTAKAGVAGGGFSAGAAWADYDRDGFVDLYVARYVSTDPRHLPDPQRKVYKNVLTELPDKMPGETNLLYRNRGDGTFEEVAAKAGVQNPQKAHGMGICWGDFDGDAWPDLYVTNDASSNFLFHNKRVGTFEDIGLNSGTAYGEMGQTFGNMACDLADLDHNGRFDLFVTRFAGQPASLYINDGHNEFHDAADRAGIAVPTSPPVKWGANFADFDNSGWHDLLMASGNFSTLLDGAPSEPPFVEPIELFLNQTNGTFREVAADTGLNAGPLKSRRGTALGDVNNDGRLDILVFNVGAPPSLFLNETRNDNHWITLRLVGTKSNRMGIGARVTVTTGNIKQVDEVRAGGSYLSTSDPRLHFGLGSAPYFDRIEIQWPSGLHEQFTGGPGDRFISLVEGSGTSLPSGQAHPKEK</sequence>
<dbReference type="Pfam" id="PF07593">
    <property type="entry name" value="UnbV_ASPIC"/>
    <property type="match status" value="1"/>
</dbReference>
<dbReference type="InterPro" id="IPR013517">
    <property type="entry name" value="FG-GAP"/>
</dbReference>
<evidence type="ECO:0000259" key="2">
    <source>
        <dbReference type="Pfam" id="PF07593"/>
    </source>
</evidence>
<reference evidence="3" key="1">
    <citation type="submission" date="2023-03" db="EMBL/GenBank/DDBJ databases">
        <title>Edaphobacter sp.</title>
        <authorList>
            <person name="Huber K.J."/>
            <person name="Papendorf J."/>
            <person name="Pilke C."/>
            <person name="Bunk B."/>
            <person name="Sproeer C."/>
            <person name="Pester M."/>
        </authorList>
    </citation>
    <scope>NUCLEOTIDE SEQUENCE</scope>
    <source>
        <strain evidence="3">DSM 110680</strain>
    </source>
</reference>
<dbReference type="InterPro" id="IPR027039">
    <property type="entry name" value="Crtac1"/>
</dbReference>
<name>A0AAU7DLM9_9BACT</name>
<accession>A0AAU7DLM9</accession>
<feature type="domain" description="ASPIC/UnbV" evidence="2">
    <location>
        <begin position="467"/>
        <end position="531"/>
    </location>
</feature>
<protein>
    <submittedName>
        <fullName evidence="3">CRTAC1 family protein</fullName>
    </submittedName>
</protein>
<dbReference type="InterPro" id="IPR011519">
    <property type="entry name" value="UnbV_ASPIC"/>
</dbReference>
<proteinExistence type="predicted"/>
<dbReference type="Gene3D" id="2.130.10.130">
    <property type="entry name" value="Integrin alpha, N-terminal"/>
    <property type="match status" value="2"/>
</dbReference>
<gene>
    <name evidence="3" type="ORF">P8935_02540</name>
</gene>
<keyword evidence="1" id="KW-0732">Signal</keyword>
<dbReference type="AlphaFoldDB" id="A0AAU7DLM9"/>
<evidence type="ECO:0000313" key="3">
    <source>
        <dbReference type="EMBL" id="XBH18219.1"/>
    </source>
</evidence>
<dbReference type="PANTHER" id="PTHR16026">
    <property type="entry name" value="CARTILAGE ACIDIC PROTEIN 1"/>
    <property type="match status" value="1"/>
</dbReference>
<organism evidence="3">
    <name type="scientific">Telmatobacter sp. DSM 110680</name>
    <dbReference type="NCBI Taxonomy" id="3036704"/>
    <lineage>
        <taxon>Bacteria</taxon>
        <taxon>Pseudomonadati</taxon>
        <taxon>Acidobacteriota</taxon>
        <taxon>Terriglobia</taxon>
        <taxon>Terriglobales</taxon>
        <taxon>Acidobacteriaceae</taxon>
        <taxon>Telmatobacter</taxon>
    </lineage>
</organism>
<dbReference type="EMBL" id="CP121196">
    <property type="protein sequence ID" value="XBH18219.1"/>
    <property type="molecule type" value="Genomic_DNA"/>
</dbReference>
<dbReference type="SUPFAM" id="SSF69318">
    <property type="entry name" value="Integrin alpha N-terminal domain"/>
    <property type="match status" value="1"/>
</dbReference>
<dbReference type="Pfam" id="PF13517">
    <property type="entry name" value="FG-GAP_3"/>
    <property type="match status" value="3"/>
</dbReference>
<dbReference type="PANTHER" id="PTHR16026:SF0">
    <property type="entry name" value="CARTILAGE ACIDIC PROTEIN 1"/>
    <property type="match status" value="1"/>
</dbReference>
<dbReference type="InterPro" id="IPR028994">
    <property type="entry name" value="Integrin_alpha_N"/>
</dbReference>
<evidence type="ECO:0000256" key="1">
    <source>
        <dbReference type="ARBA" id="ARBA00022729"/>
    </source>
</evidence>